<organism evidence="1 2">
    <name type="scientific">Psychrobacter pasteurii</name>
    <dbReference type="NCBI Taxonomy" id="1945520"/>
    <lineage>
        <taxon>Bacteria</taxon>
        <taxon>Pseudomonadati</taxon>
        <taxon>Pseudomonadota</taxon>
        <taxon>Gammaproteobacteria</taxon>
        <taxon>Moraxellales</taxon>
        <taxon>Moraxellaceae</taxon>
        <taxon>Psychrobacter</taxon>
    </lineage>
</organism>
<proteinExistence type="predicted"/>
<evidence type="ECO:0000313" key="2">
    <source>
        <dbReference type="Proteomes" id="UP000188169"/>
    </source>
</evidence>
<protein>
    <submittedName>
        <fullName evidence="1">p22 coat protein-gene protein 5</fullName>
    </submittedName>
</protein>
<dbReference type="Proteomes" id="UP000188169">
    <property type="component" value="Unassembled WGS sequence"/>
</dbReference>
<name>A0A1R4EHD5_9GAMM</name>
<gene>
    <name evidence="1" type="ORF">A1019T_01804</name>
</gene>
<keyword evidence="1" id="KW-0167">Capsid protein</keyword>
<keyword evidence="2" id="KW-1185">Reference proteome</keyword>
<reference evidence="2" key="1">
    <citation type="submission" date="2017-02" db="EMBL/GenBank/DDBJ databases">
        <authorList>
            <person name="Mornico D."/>
        </authorList>
    </citation>
    <scope>NUCLEOTIDE SEQUENCE [LARGE SCALE GENOMIC DNA]</scope>
</reference>
<sequence length="427" mass="45799">MAGSTKNQLLKQELVMFDEVIADFEETLVYTQMAERFNIGDAAVSARANDTVWRPMPLQVDSQEGLDQTGNFLGHTELAVPVTVDRVRSVPGTINSRELRDPSVLRRKGNAAKQKLASDVNDALRRQVAYYGSIVDTRAGAATGFDDVASLMAKFDDLGVPENDRMAIYSSRDMVKMAGDLASRQTLSGKTQTAYEKAYINEIAGFDVHKDASGIYLPAATVTGATVSGANQRHIPTATKKNPATGDEHNVDNRSMKLTVAATGGAFAVGDAFTIAGVYAVNMKNKQQTQELKTFRVIGVDSATQIEIVPAIVCDDGPNPTGAEEAYKNVSATPAAGAAITMLNKKASYANSAFVKGALEFIPSTLALDGQDGWATTKATLDNGLTVYYTRQGDINDLSTKYRWDIVFGTALLNPEMAGIQLFNQGA</sequence>
<dbReference type="STRING" id="1945520.A1019T_01804"/>
<dbReference type="Gene3D" id="2.40.30.240">
    <property type="match status" value="1"/>
</dbReference>
<keyword evidence="1" id="KW-0946">Virion</keyword>
<dbReference type="RefSeq" id="WP_077449203.1">
    <property type="nucleotide sequence ID" value="NZ_FUGD01000107.1"/>
</dbReference>
<dbReference type="OrthoDB" id="9127206at2"/>
<dbReference type="Pfam" id="PF11651">
    <property type="entry name" value="P22_CoatProtein"/>
    <property type="match status" value="1"/>
</dbReference>
<dbReference type="InterPro" id="IPR024659">
    <property type="entry name" value="Phage_coat_Gp5"/>
</dbReference>
<dbReference type="EMBL" id="FUGD01000107">
    <property type="protein sequence ID" value="SJM37819.1"/>
    <property type="molecule type" value="Genomic_DNA"/>
</dbReference>
<evidence type="ECO:0000313" key="1">
    <source>
        <dbReference type="EMBL" id="SJM37819.1"/>
    </source>
</evidence>
<accession>A0A1R4EHD5</accession>
<dbReference type="AlphaFoldDB" id="A0A1R4EHD5"/>